<keyword evidence="12" id="KW-0539">Nucleus</keyword>
<dbReference type="Pfam" id="PF17981">
    <property type="entry name" value="ADD_ATRX"/>
    <property type="match status" value="1"/>
</dbReference>
<evidence type="ECO:0000313" key="17">
    <source>
        <dbReference type="Proteomes" id="UP000015103"/>
    </source>
</evidence>
<feature type="compositionally biased region" description="Basic and acidic residues" evidence="14">
    <location>
        <begin position="542"/>
        <end position="551"/>
    </location>
</feature>
<feature type="region of interest" description="Disordered" evidence="14">
    <location>
        <begin position="356"/>
        <end position="376"/>
    </location>
</feature>
<keyword evidence="5" id="KW-0227">DNA damage</keyword>
<evidence type="ECO:0000256" key="9">
    <source>
        <dbReference type="ARBA" id="ARBA00022840"/>
    </source>
</evidence>
<protein>
    <submittedName>
        <fullName evidence="16">DNA helicase</fullName>
    </submittedName>
</protein>
<feature type="compositionally biased region" description="Polar residues" evidence="14">
    <location>
        <begin position="552"/>
        <end position="563"/>
    </location>
</feature>
<feature type="compositionally biased region" description="Basic and acidic residues" evidence="14">
    <location>
        <begin position="830"/>
        <end position="847"/>
    </location>
</feature>
<dbReference type="Gene3D" id="3.30.40.10">
    <property type="entry name" value="Zinc/RING finger domain, C3HC4 (zinc finger)"/>
    <property type="match status" value="1"/>
</dbReference>
<dbReference type="EMBL" id="ACPB03021252">
    <property type="status" value="NOT_ANNOTATED_CDS"/>
    <property type="molecule type" value="Genomic_DNA"/>
</dbReference>
<evidence type="ECO:0000256" key="5">
    <source>
        <dbReference type="ARBA" id="ARBA00022763"/>
    </source>
</evidence>
<dbReference type="EnsemblMetazoa" id="RPRC002845-RA">
    <property type="protein sequence ID" value="RPRC002845-PA"/>
    <property type="gene ID" value="RPRC002845"/>
</dbReference>
<dbReference type="InterPro" id="IPR011011">
    <property type="entry name" value="Znf_FYVE_PHD"/>
</dbReference>
<keyword evidence="11" id="KW-0234">DNA repair</keyword>
<dbReference type="InterPro" id="IPR041430">
    <property type="entry name" value="ADD_ATRX"/>
</dbReference>
<dbReference type="GO" id="GO:0005524">
    <property type="term" value="F:ATP binding"/>
    <property type="evidence" value="ECO:0007669"/>
    <property type="project" value="UniProtKB-KW"/>
</dbReference>
<dbReference type="GO" id="GO:0031297">
    <property type="term" value="P:replication fork processing"/>
    <property type="evidence" value="ECO:0007669"/>
    <property type="project" value="TreeGrafter"/>
</dbReference>
<feature type="region of interest" description="Disordered" evidence="14">
    <location>
        <begin position="766"/>
        <end position="847"/>
    </location>
</feature>
<dbReference type="Proteomes" id="UP000015103">
    <property type="component" value="Unassembled WGS sequence"/>
</dbReference>
<feature type="compositionally biased region" description="Low complexity" evidence="14">
    <location>
        <begin position="571"/>
        <end position="585"/>
    </location>
</feature>
<evidence type="ECO:0000256" key="1">
    <source>
        <dbReference type="ARBA" id="ARBA00004123"/>
    </source>
</evidence>
<evidence type="ECO:0000256" key="10">
    <source>
        <dbReference type="ARBA" id="ARBA00023125"/>
    </source>
</evidence>
<dbReference type="PROSITE" id="PS51533">
    <property type="entry name" value="ADD"/>
    <property type="match status" value="1"/>
</dbReference>
<proteinExistence type="inferred from homology"/>
<dbReference type="GO" id="GO:0016787">
    <property type="term" value="F:hydrolase activity"/>
    <property type="evidence" value="ECO:0007669"/>
    <property type="project" value="UniProtKB-KW"/>
</dbReference>
<dbReference type="eggNOG" id="KOG1015">
    <property type="taxonomic scope" value="Eukaryota"/>
</dbReference>
<evidence type="ECO:0000313" key="16">
    <source>
        <dbReference type="EnsemblMetazoa" id="RPRC002845-PA"/>
    </source>
</evidence>
<keyword evidence="4" id="KW-0547">Nucleotide-binding</keyword>
<dbReference type="PANTHER" id="PTHR46357">
    <property type="entry name" value="TRANSCRIPTIONAL REGULATOR ATRX"/>
    <property type="match status" value="1"/>
</dbReference>
<dbReference type="InterPro" id="IPR013083">
    <property type="entry name" value="Znf_RING/FYVE/PHD"/>
</dbReference>
<comment type="catalytic activity">
    <reaction evidence="13">
        <text>ATP + H2O = ADP + phosphate + H(+)</text>
        <dbReference type="Rhea" id="RHEA:13065"/>
        <dbReference type="ChEBI" id="CHEBI:15377"/>
        <dbReference type="ChEBI" id="CHEBI:15378"/>
        <dbReference type="ChEBI" id="CHEBI:30616"/>
        <dbReference type="ChEBI" id="CHEBI:43474"/>
        <dbReference type="ChEBI" id="CHEBI:456216"/>
        <dbReference type="EC" id="3.6.4.12"/>
    </reaction>
</comment>
<keyword evidence="17" id="KW-1185">Reference proteome</keyword>
<keyword evidence="10" id="KW-0238">DNA-binding</keyword>
<feature type="compositionally biased region" description="Basic and acidic residues" evidence="14">
    <location>
        <begin position="647"/>
        <end position="668"/>
    </location>
</feature>
<evidence type="ECO:0000259" key="15">
    <source>
        <dbReference type="PROSITE" id="PS51533"/>
    </source>
</evidence>
<accession>T1HFM3</accession>
<dbReference type="InterPro" id="IPR025766">
    <property type="entry name" value="ADD"/>
</dbReference>
<evidence type="ECO:0000256" key="12">
    <source>
        <dbReference type="ARBA" id="ARBA00023242"/>
    </source>
</evidence>
<evidence type="ECO:0000256" key="14">
    <source>
        <dbReference type="SAM" id="MobiDB-lite"/>
    </source>
</evidence>
<dbReference type="OMA" id="THINHEK"/>
<evidence type="ECO:0000256" key="4">
    <source>
        <dbReference type="ARBA" id="ARBA00022741"/>
    </source>
</evidence>
<keyword evidence="9" id="KW-0067">ATP-binding</keyword>
<evidence type="ECO:0000256" key="13">
    <source>
        <dbReference type="ARBA" id="ARBA00047995"/>
    </source>
</evidence>
<dbReference type="InterPro" id="IPR052131">
    <property type="entry name" value="ATRX_domain-containing"/>
</dbReference>
<keyword evidence="3" id="KW-0479">Metal-binding</keyword>
<dbReference type="AlphaFoldDB" id="T1HFM3"/>
<dbReference type="GO" id="GO:0003678">
    <property type="term" value="F:DNA helicase activity"/>
    <property type="evidence" value="ECO:0007669"/>
    <property type="project" value="UniProtKB-EC"/>
</dbReference>
<dbReference type="SUPFAM" id="SSF57903">
    <property type="entry name" value="FYVE/PHD zinc finger"/>
    <property type="match status" value="1"/>
</dbReference>
<keyword evidence="7" id="KW-0378">Hydrolase</keyword>
<reference evidence="16" key="1">
    <citation type="submission" date="2015-05" db="UniProtKB">
        <authorList>
            <consortium name="EnsemblMetazoa"/>
        </authorList>
    </citation>
    <scope>IDENTIFICATION</scope>
</reference>
<evidence type="ECO:0000256" key="2">
    <source>
        <dbReference type="ARBA" id="ARBA00007025"/>
    </source>
</evidence>
<feature type="compositionally biased region" description="Basic and acidic residues" evidence="14">
    <location>
        <begin position="502"/>
        <end position="516"/>
    </location>
</feature>
<evidence type="ECO:0000256" key="11">
    <source>
        <dbReference type="ARBA" id="ARBA00023204"/>
    </source>
</evidence>
<evidence type="ECO:0000256" key="8">
    <source>
        <dbReference type="ARBA" id="ARBA00022833"/>
    </source>
</evidence>
<feature type="compositionally biased region" description="Low complexity" evidence="14">
    <location>
        <begin position="630"/>
        <end position="639"/>
    </location>
</feature>
<comment type="similarity">
    <text evidence="2">Belongs to the SNF2/RAD54 helicase family.</text>
</comment>
<organism evidence="16 17">
    <name type="scientific">Rhodnius prolixus</name>
    <name type="common">Triatomid bug</name>
    <dbReference type="NCBI Taxonomy" id="13249"/>
    <lineage>
        <taxon>Eukaryota</taxon>
        <taxon>Metazoa</taxon>
        <taxon>Ecdysozoa</taxon>
        <taxon>Arthropoda</taxon>
        <taxon>Hexapoda</taxon>
        <taxon>Insecta</taxon>
        <taxon>Pterygota</taxon>
        <taxon>Neoptera</taxon>
        <taxon>Paraneoptera</taxon>
        <taxon>Hemiptera</taxon>
        <taxon>Heteroptera</taxon>
        <taxon>Panheteroptera</taxon>
        <taxon>Cimicomorpha</taxon>
        <taxon>Reduviidae</taxon>
        <taxon>Triatominae</taxon>
        <taxon>Rhodnius</taxon>
    </lineage>
</organism>
<dbReference type="STRING" id="13249.T1HFM3"/>
<keyword evidence="8" id="KW-0862">Zinc</keyword>
<dbReference type="GO" id="GO:0006281">
    <property type="term" value="P:DNA repair"/>
    <property type="evidence" value="ECO:0007669"/>
    <property type="project" value="UniProtKB-KW"/>
</dbReference>
<dbReference type="PANTHER" id="PTHR46357:SF1">
    <property type="entry name" value="TRANSCRIPTIONAL REGULATOR ATRX"/>
    <property type="match status" value="1"/>
</dbReference>
<dbReference type="CDD" id="cd11726">
    <property type="entry name" value="ADDz_ATRX"/>
    <property type="match status" value="1"/>
</dbReference>
<feature type="compositionally biased region" description="Basic residues" evidence="14">
    <location>
        <begin position="593"/>
        <end position="603"/>
    </location>
</feature>
<dbReference type="GO" id="GO:0008270">
    <property type="term" value="F:zinc ion binding"/>
    <property type="evidence" value="ECO:0007669"/>
    <property type="project" value="UniProtKB-KW"/>
</dbReference>
<feature type="compositionally biased region" description="Basic and acidic residues" evidence="14">
    <location>
        <begin position="445"/>
        <end position="455"/>
    </location>
</feature>
<evidence type="ECO:0000256" key="6">
    <source>
        <dbReference type="ARBA" id="ARBA00022771"/>
    </source>
</evidence>
<name>T1HFM3_RHOPR</name>
<dbReference type="GO" id="GO:0005721">
    <property type="term" value="C:pericentric heterochromatin"/>
    <property type="evidence" value="ECO:0007669"/>
    <property type="project" value="TreeGrafter"/>
</dbReference>
<evidence type="ECO:0000256" key="7">
    <source>
        <dbReference type="ARBA" id="ARBA00022801"/>
    </source>
</evidence>
<sequence>MSAKVGKHEHIYNEESISTDELEFRRNLYPEVSVIEGRRVQCSVCLKDIKHIILYKRKAYVHKHLKVLLCKDCHHFYDDGEFSVDEDGLDKYCRWCGQGGQLYMCSDCPCAFCKKCIKQNLARRVLNEIEDDDWKCFMCVKKPLFELRALCWAVVEHISNKKKILSKKAVKSKEARRGTSIEDFCKQLPTRHFRSKQLLIKGKNWLKEFRSDISYFGTTLTKRIDTSVKSHSKLENLSDVNTTIKDYIRVIEQSLETFNEFNKSLLNFQKNWEKLLKEAVQKHTIEKNIEVINVDDDVNTESASENCDAVGEIRVNCNGLQEASLKSYTNTKSKIKTKTKDVDRSVVTASVNTVEVPKPETAQSGKSSPESDKRVLDEEKAITETIKPLKPLLRIKNVDELNDISKSVVTPDKDSSIVSEDNNTDKLDDSVSIIPASDSENESSTVKEKESKPPDKVGNNEVINNSVKSTEKKDSNDGIVFDGVLNPSEEPLALTCESDNSLSEKEGRESATDHLENVTVRKAKKIDTVEPNDKIINSDTEMDSRAAEDANTKSITKNESSGSKNKEVQQESSSDSSDETLFSSDSSEDIKAVKKRTPGKRKRLTSDSSSSETKKVTTRPKKSLDIFNESSSDTSFSLSFVKKEKRVNKMKDKKDKVEDSDEQTEKAAAEPQTFFSDSEDDLRNLNKKRKHSNSESDTSGTRSKENAAKNKRQPKLSKKELSLLDCLEGSDVESCNMENLQLPSLRLKYNDFSLARDLLDNMSHSDAEINNSSESTVLVEDDTEKPAKKKYTKKKSNSDDNAETKSSSANRLKRDKLLNMKLTETDSSEAEERWRKHKQREEAKKSE</sequence>
<dbReference type="GO" id="GO:0031490">
    <property type="term" value="F:chromatin DNA binding"/>
    <property type="evidence" value="ECO:0007669"/>
    <property type="project" value="TreeGrafter"/>
</dbReference>
<evidence type="ECO:0000256" key="3">
    <source>
        <dbReference type="ARBA" id="ARBA00022723"/>
    </source>
</evidence>
<feature type="domain" description="PHD-type" evidence="15">
    <location>
        <begin position="30"/>
        <end position="167"/>
    </location>
</feature>
<feature type="region of interest" description="Disordered" evidence="14">
    <location>
        <begin position="411"/>
        <end position="723"/>
    </location>
</feature>
<dbReference type="GO" id="GO:0006338">
    <property type="term" value="P:chromatin remodeling"/>
    <property type="evidence" value="ECO:0007669"/>
    <property type="project" value="TreeGrafter"/>
</dbReference>
<dbReference type="VEuPathDB" id="VectorBase:RPRC002845"/>
<dbReference type="InParanoid" id="T1HFM3"/>
<dbReference type="GO" id="GO:0005634">
    <property type="term" value="C:nucleus"/>
    <property type="evidence" value="ECO:0007669"/>
    <property type="project" value="UniProtKB-SubCell"/>
</dbReference>
<dbReference type="HOGENOM" id="CLU_336699_0_0_1"/>
<comment type="subcellular location">
    <subcellularLocation>
        <location evidence="1">Nucleus</location>
    </subcellularLocation>
</comment>
<dbReference type="GO" id="GO:0010468">
    <property type="term" value="P:regulation of gene expression"/>
    <property type="evidence" value="ECO:0007669"/>
    <property type="project" value="UniProtKB-ARBA"/>
</dbReference>
<keyword evidence="6" id="KW-0863">Zinc-finger</keyword>